<dbReference type="InterPro" id="IPR032750">
    <property type="entry name" value="TnsD_C"/>
</dbReference>
<protein>
    <submittedName>
        <fullName evidence="3">Uncharacterized protein</fullName>
    </submittedName>
</protein>
<dbReference type="Proteomes" id="UP000028631">
    <property type="component" value="Unassembled WGS sequence"/>
</dbReference>
<evidence type="ECO:0000313" key="4">
    <source>
        <dbReference type="Proteomes" id="UP000028631"/>
    </source>
</evidence>
<name>A0A085VIX3_PSESX</name>
<evidence type="ECO:0000259" key="2">
    <source>
        <dbReference type="Pfam" id="PF15978"/>
    </source>
</evidence>
<proteinExistence type="predicted"/>
<feature type="domain" description="TniQ" evidence="1">
    <location>
        <begin position="7"/>
        <end position="160"/>
    </location>
</feature>
<dbReference type="EMBL" id="JPQU01000034">
    <property type="protein sequence ID" value="KFE55386.1"/>
    <property type="molecule type" value="Genomic_DNA"/>
</dbReference>
<evidence type="ECO:0000313" key="3">
    <source>
        <dbReference type="EMBL" id="KFE55386.1"/>
    </source>
</evidence>
<organism evidence="3 4">
    <name type="scientific">Pseudomonas syringae</name>
    <dbReference type="NCBI Taxonomy" id="317"/>
    <lineage>
        <taxon>Bacteria</taxon>
        <taxon>Pseudomonadati</taxon>
        <taxon>Pseudomonadota</taxon>
        <taxon>Gammaproteobacteria</taxon>
        <taxon>Pseudomonadales</taxon>
        <taxon>Pseudomonadaceae</taxon>
        <taxon>Pseudomonas</taxon>
    </lineage>
</organism>
<dbReference type="AlphaFoldDB" id="A0A085VIX3"/>
<dbReference type="Pfam" id="PF15978">
    <property type="entry name" value="TnsD"/>
    <property type="match status" value="1"/>
</dbReference>
<dbReference type="InterPro" id="IPR009492">
    <property type="entry name" value="TniQ"/>
</dbReference>
<evidence type="ECO:0000259" key="1">
    <source>
        <dbReference type="Pfam" id="PF06527"/>
    </source>
</evidence>
<gene>
    <name evidence="3" type="ORF">IV01_12205</name>
</gene>
<dbReference type="PATRIC" id="fig|317.175.peg.2538"/>
<reference evidence="3 4" key="1">
    <citation type="submission" date="2014-07" db="EMBL/GenBank/DDBJ databases">
        <title>Draft Genome Sequences of Environmental Pseudomonas syringae strains.</title>
        <authorList>
            <person name="Baltrus D.A."/>
            <person name="Berge O."/>
            <person name="Morris C."/>
        </authorList>
    </citation>
    <scope>NUCLEOTIDE SEQUENCE [LARGE SCALE GENOMIC DNA]</scope>
    <source>
        <strain evidence="3 4">GAW0119</strain>
    </source>
</reference>
<comment type="caution">
    <text evidence="3">The sequence shown here is derived from an EMBL/GenBank/DDBJ whole genome shotgun (WGS) entry which is preliminary data.</text>
</comment>
<feature type="domain" description="Transposon Tn7 transposition protein TnsD C-terminal" evidence="2">
    <location>
        <begin position="338"/>
        <end position="431"/>
    </location>
</feature>
<sequence length="490" mass="55414">MERLLSFPQPFPDELLYSLAVRYHRFSANNSYRQTSQELFNTYSRTCGSILPCCLEALSQRLASAYSVDELIDRFTLLPLYKPFVNGARYSAACISMAGNSGTGLKMSLGITASGFLKHASFRYCECCISEDTRDCGSPYWHRIHQAIGTCTCPQHGIVLREMTFPGGGDWRCMLLPGEALGLPVIDGQGKFAADAVSGMQLWGLEHPSDAKRLLDERLFRHRLDEMGFLKSGRIKERALKDYLMPRLLCSPAAKEFHEVRESCDWALAVLRSREAVVQPFKFYFLCWLLGMDAEQLQSFRPQTDTSMTEASRSSNTLSIVSTCAIEAHRAAFSDSSAARCHDKPGYGWLYRHDRAWLAQYVSSHPFPRASTKLVDWGARDLGLAQDLLAARDKILSAQGKPIRITRAALNRSVAHHHDFLRTPEKFPTSITLMNNMLESNHDYQTRKIRWAVRHYLLPERTAISVVYRCAAIRISYVADEEVLEILSTE</sequence>
<dbReference type="RefSeq" id="WP_032628518.1">
    <property type="nucleotide sequence ID" value="NZ_JPQU01000034.1"/>
</dbReference>
<accession>A0A085VIX3</accession>
<keyword evidence="4" id="KW-1185">Reference proteome</keyword>
<dbReference type="Pfam" id="PF06527">
    <property type="entry name" value="TniQ"/>
    <property type="match status" value="1"/>
</dbReference>
<dbReference type="OrthoDB" id="470139at2"/>